<dbReference type="EMBL" id="JALBCA010000061">
    <property type="protein sequence ID" value="KAI2385240.1"/>
    <property type="molecule type" value="Genomic_DNA"/>
</dbReference>
<sequence length="148" mass="16218">MSTDSSPSEFVTLASNDGFEFIIPREAANISGTLRRMLGANSNFSEAVTGRCVLENMKSVPPKSPPSGVILEKVCEYFLYHLKHKGQADVPDMEIPPELCLELLMAADYLDSCVTAHPLPSFSFDDEDEDDFTSFLFKVDASAEGDAE</sequence>
<gene>
    <name evidence="1" type="primary">ELC1</name>
    <name evidence="1" type="ORF">LOY88_004190</name>
</gene>
<comment type="caution">
    <text evidence="1">The sequence shown here is derived from an EMBL/GenBank/DDBJ whole genome shotgun (WGS) entry which is preliminary data.</text>
</comment>
<protein>
    <submittedName>
        <fullName evidence="1">Elongin C</fullName>
    </submittedName>
</protein>
<accession>A0ACB8UUP2</accession>
<evidence type="ECO:0000313" key="1">
    <source>
        <dbReference type="EMBL" id="KAI2385240.1"/>
    </source>
</evidence>
<reference evidence="1" key="1">
    <citation type="journal article" date="2022" name="bioRxiv">
        <title>Population genetic analysis of Ophidiomyces ophidiicola, the causative agent of snake fungal disease, indicates recent introductions to the USA.</title>
        <authorList>
            <person name="Ladner J.T."/>
            <person name="Palmer J.M."/>
            <person name="Ettinger C.L."/>
            <person name="Stajich J.E."/>
            <person name="Farrell T.M."/>
            <person name="Glorioso B.M."/>
            <person name="Lawson B."/>
            <person name="Price S.J."/>
            <person name="Stengle A.G."/>
            <person name="Grear D.A."/>
            <person name="Lorch J.M."/>
        </authorList>
    </citation>
    <scope>NUCLEOTIDE SEQUENCE</scope>
    <source>
        <strain evidence="1">NWHC 24266-5</strain>
    </source>
</reference>
<proteinExistence type="predicted"/>
<name>A0ACB8UUP2_9EURO</name>
<organism evidence="1">
    <name type="scientific">Ophidiomyces ophidiicola</name>
    <dbReference type="NCBI Taxonomy" id="1387563"/>
    <lineage>
        <taxon>Eukaryota</taxon>
        <taxon>Fungi</taxon>
        <taxon>Dikarya</taxon>
        <taxon>Ascomycota</taxon>
        <taxon>Pezizomycotina</taxon>
        <taxon>Eurotiomycetes</taxon>
        <taxon>Eurotiomycetidae</taxon>
        <taxon>Onygenales</taxon>
        <taxon>Onygenaceae</taxon>
        <taxon>Ophidiomyces</taxon>
    </lineage>
</organism>